<reference evidence="2" key="1">
    <citation type="journal article" date="2019" name="Int. J. Syst. Evol. Microbiol.">
        <title>The Global Catalogue of Microorganisms (GCM) 10K type strain sequencing project: providing services to taxonomists for standard genome sequencing and annotation.</title>
        <authorList>
            <consortium name="The Broad Institute Genomics Platform"/>
            <consortium name="The Broad Institute Genome Sequencing Center for Infectious Disease"/>
            <person name="Wu L."/>
            <person name="Ma J."/>
        </authorList>
    </citation>
    <scope>NUCLEOTIDE SEQUENCE [LARGE SCALE GENOMIC DNA]</scope>
    <source>
        <strain evidence="2">JCM 31406</strain>
    </source>
</reference>
<evidence type="ECO:0000313" key="1">
    <source>
        <dbReference type="EMBL" id="GGS39588.1"/>
    </source>
</evidence>
<dbReference type="RefSeq" id="WP_189103706.1">
    <property type="nucleotide sequence ID" value="NZ_BMQO01000025.1"/>
</dbReference>
<sequence>MPTGPGAGEAPTWQTLGLSRPRALPLTGAARERLAHLTELRDIDSPAAADRAGAEYAGERWLAPDLLGVRPWLPPGTPRREVPGAVLNGEWTGFLALLGEYGPWVYAADVRALQELSGAYAALVQAAQTAPEDVALHAAALSLADAPHHTLLIRLEATPYRRPERPARWWPARWWSWRRPGRQPPADAATLVELERAFWTQVAAHAQDRRAAWVARR</sequence>
<dbReference type="EMBL" id="BMQO01000025">
    <property type="protein sequence ID" value="GGS39588.1"/>
    <property type="molecule type" value="Genomic_DNA"/>
</dbReference>
<evidence type="ECO:0000313" key="2">
    <source>
        <dbReference type="Proteomes" id="UP000620633"/>
    </source>
</evidence>
<gene>
    <name evidence="1" type="ORF">GCM10008961_33760</name>
</gene>
<comment type="caution">
    <text evidence="1">The sequence shown here is derived from an EMBL/GenBank/DDBJ whole genome shotgun (WGS) entry which is preliminary data.</text>
</comment>
<proteinExistence type="predicted"/>
<protein>
    <submittedName>
        <fullName evidence="1">Uncharacterized protein</fullName>
    </submittedName>
</protein>
<accession>A0ABQ2ST46</accession>
<organism evidence="1 2">
    <name type="scientific">Deinococcus knuensis</name>
    <dbReference type="NCBI Taxonomy" id="1837380"/>
    <lineage>
        <taxon>Bacteria</taxon>
        <taxon>Thermotogati</taxon>
        <taxon>Deinococcota</taxon>
        <taxon>Deinococci</taxon>
        <taxon>Deinococcales</taxon>
        <taxon>Deinococcaceae</taxon>
        <taxon>Deinococcus</taxon>
    </lineage>
</organism>
<dbReference type="Proteomes" id="UP000620633">
    <property type="component" value="Unassembled WGS sequence"/>
</dbReference>
<keyword evidence="2" id="KW-1185">Reference proteome</keyword>
<name>A0ABQ2ST46_9DEIO</name>